<dbReference type="GO" id="GO:0047617">
    <property type="term" value="F:fatty acyl-CoA hydrolase activity"/>
    <property type="evidence" value="ECO:0007669"/>
    <property type="project" value="TreeGrafter"/>
</dbReference>
<dbReference type="AlphaFoldDB" id="A0A9W7EL23"/>
<dbReference type="Gene3D" id="3.10.129.10">
    <property type="entry name" value="Hotdog Thioesterase"/>
    <property type="match status" value="1"/>
</dbReference>
<accession>A0A9W7EL23</accession>
<evidence type="ECO:0000256" key="1">
    <source>
        <dbReference type="ARBA" id="ARBA00005953"/>
    </source>
</evidence>
<dbReference type="Pfam" id="PF13279">
    <property type="entry name" value="4HBT_2"/>
    <property type="match status" value="1"/>
</dbReference>
<proteinExistence type="inferred from homology"/>
<reference evidence="4" key="1">
    <citation type="journal article" date="2023" name="Commun. Biol.">
        <title>Genome analysis of Parmales, the sister group of diatoms, reveals the evolutionary specialization of diatoms from phago-mixotrophs to photoautotrophs.</title>
        <authorList>
            <person name="Ban H."/>
            <person name="Sato S."/>
            <person name="Yoshikawa S."/>
            <person name="Yamada K."/>
            <person name="Nakamura Y."/>
            <person name="Ichinomiya M."/>
            <person name="Sato N."/>
            <person name="Blanc-Mathieu R."/>
            <person name="Endo H."/>
            <person name="Kuwata A."/>
            <person name="Ogata H."/>
        </authorList>
    </citation>
    <scope>NUCLEOTIDE SEQUENCE [LARGE SCALE GENOMIC DNA]</scope>
</reference>
<keyword evidence="2" id="KW-0378">Hydrolase</keyword>
<dbReference type="CDD" id="cd00586">
    <property type="entry name" value="4HBT"/>
    <property type="match status" value="1"/>
</dbReference>
<comment type="similarity">
    <text evidence="1">Belongs to the 4-hydroxybenzoyl-CoA thioesterase family.</text>
</comment>
<gene>
    <name evidence="3" type="ORF">TL16_g09465</name>
</gene>
<dbReference type="InterPro" id="IPR050563">
    <property type="entry name" value="4-hydroxybenzoyl-CoA_TE"/>
</dbReference>
<dbReference type="EMBL" id="BLQM01000322">
    <property type="protein sequence ID" value="GMH83043.1"/>
    <property type="molecule type" value="Genomic_DNA"/>
</dbReference>
<dbReference type="SUPFAM" id="SSF54637">
    <property type="entry name" value="Thioesterase/thiol ester dehydrase-isomerase"/>
    <property type="match status" value="1"/>
</dbReference>
<protein>
    <recommendedName>
        <fullName evidence="5">Acyl-CoA thioesterase</fullName>
    </recommendedName>
</protein>
<dbReference type="PANTHER" id="PTHR31793">
    <property type="entry name" value="4-HYDROXYBENZOYL-COA THIOESTERASE FAMILY MEMBER"/>
    <property type="match status" value="1"/>
</dbReference>
<name>A0A9W7EL23_9STRA</name>
<dbReference type="PANTHER" id="PTHR31793:SF27">
    <property type="entry name" value="NOVEL THIOESTERASE SUPERFAMILY DOMAIN AND SAPOSIN A-TYPE DOMAIN CONTAINING PROTEIN (0610012H03RIK)"/>
    <property type="match status" value="1"/>
</dbReference>
<comment type="caution">
    <text evidence="3">The sequence shown here is derived from an EMBL/GenBank/DDBJ whole genome shotgun (WGS) entry which is preliminary data.</text>
</comment>
<sequence length="178" mass="20207">MLRQTVFVLGRQARGMSTGGAAMPKVLAKYPVLTKIPLQWGEMDAFSHLNNVIYFRYFESIRLSHFYRLSDHLDPEFFHGFMHAKSLGPILASTSCKYKFPATYPDTIIAASGIHDVPEVGDSRFTMNYALYSTRHDRLIAEGDGVIVMYDYGVNKKGEVTAEIKEAIERVKDDQRFS</sequence>
<evidence type="ECO:0000256" key="2">
    <source>
        <dbReference type="ARBA" id="ARBA00022801"/>
    </source>
</evidence>
<dbReference type="Proteomes" id="UP001162640">
    <property type="component" value="Unassembled WGS sequence"/>
</dbReference>
<dbReference type="InterPro" id="IPR029069">
    <property type="entry name" value="HotDog_dom_sf"/>
</dbReference>
<evidence type="ECO:0000313" key="3">
    <source>
        <dbReference type="EMBL" id="GMH83043.1"/>
    </source>
</evidence>
<evidence type="ECO:0000313" key="4">
    <source>
        <dbReference type="Proteomes" id="UP001162640"/>
    </source>
</evidence>
<evidence type="ECO:0008006" key="5">
    <source>
        <dbReference type="Google" id="ProtNLM"/>
    </source>
</evidence>
<organism evidence="3 4">
    <name type="scientific">Triparma laevis f. inornata</name>
    <dbReference type="NCBI Taxonomy" id="1714386"/>
    <lineage>
        <taxon>Eukaryota</taxon>
        <taxon>Sar</taxon>
        <taxon>Stramenopiles</taxon>
        <taxon>Ochrophyta</taxon>
        <taxon>Bolidophyceae</taxon>
        <taxon>Parmales</taxon>
        <taxon>Triparmaceae</taxon>
        <taxon>Triparma</taxon>
    </lineage>
</organism>